<sequence length="79" mass="9017">MTTNHSRLNPSDCQTNPDQVKRLTNYIENGEDNQIFSYKNTNFNEIELEPIQTTENNIANLHVPFSTRSSAGVDNCQKD</sequence>
<dbReference type="AlphaFoldDB" id="A0A816HKP1"/>
<reference evidence="1" key="1">
    <citation type="submission" date="2021-02" db="EMBL/GenBank/DDBJ databases">
        <authorList>
            <person name="Nowell W R."/>
        </authorList>
    </citation>
    <scope>NUCLEOTIDE SEQUENCE</scope>
</reference>
<name>A0A816HKP1_ADIRI</name>
<evidence type="ECO:0000313" key="2">
    <source>
        <dbReference type="Proteomes" id="UP000663828"/>
    </source>
</evidence>
<keyword evidence="2" id="KW-1185">Reference proteome</keyword>
<dbReference type="EMBL" id="CAJNOR010018504">
    <property type="protein sequence ID" value="CAF1688646.1"/>
    <property type="molecule type" value="Genomic_DNA"/>
</dbReference>
<organism evidence="1 2">
    <name type="scientific">Adineta ricciae</name>
    <name type="common">Rotifer</name>
    <dbReference type="NCBI Taxonomy" id="249248"/>
    <lineage>
        <taxon>Eukaryota</taxon>
        <taxon>Metazoa</taxon>
        <taxon>Spiralia</taxon>
        <taxon>Gnathifera</taxon>
        <taxon>Rotifera</taxon>
        <taxon>Eurotatoria</taxon>
        <taxon>Bdelloidea</taxon>
        <taxon>Adinetida</taxon>
        <taxon>Adinetidae</taxon>
        <taxon>Adineta</taxon>
    </lineage>
</organism>
<gene>
    <name evidence="1" type="ORF">XAT740_LOCUS62946</name>
</gene>
<evidence type="ECO:0000313" key="1">
    <source>
        <dbReference type="EMBL" id="CAF1688646.1"/>
    </source>
</evidence>
<protein>
    <submittedName>
        <fullName evidence="1">Uncharacterized protein</fullName>
    </submittedName>
</protein>
<comment type="caution">
    <text evidence="1">The sequence shown here is derived from an EMBL/GenBank/DDBJ whole genome shotgun (WGS) entry which is preliminary data.</text>
</comment>
<proteinExistence type="predicted"/>
<dbReference type="Proteomes" id="UP000663828">
    <property type="component" value="Unassembled WGS sequence"/>
</dbReference>
<feature type="non-terminal residue" evidence="1">
    <location>
        <position position="79"/>
    </location>
</feature>
<accession>A0A816HKP1</accession>